<sequence length="223" mass="26116">MNSLEELKQIILDKKSSTDDKDAIPNNLLENSLSQILELSNDLNETYERLEFYERREQESQTRIQQLINEIQKKNESQHPFVSPNRVLNSELEISNPELLKEALRNALSQISRLHAARKSQLTNYDALQRKYEDLNGEMNATVNALRNQRHEFMQEKKLLTTENARLRTQIANNSLRASSEEPGFSRLDESIFEKQLSDQRELYERQLAALRAQVRIRHSFCS</sequence>
<keyword evidence="3" id="KW-1185">Reference proteome</keyword>
<reference evidence="2 3" key="1">
    <citation type="submission" date="2024-11" db="EMBL/GenBank/DDBJ databases">
        <title>Adaptive evolution of stress response genes in parasites aligns with host niche diversity.</title>
        <authorList>
            <person name="Hahn C."/>
            <person name="Resl P."/>
        </authorList>
    </citation>
    <scope>NUCLEOTIDE SEQUENCE [LARGE SCALE GENOMIC DNA]</scope>
    <source>
        <strain evidence="2">EGGRZ-B1_66</strain>
        <tissue evidence="2">Body</tissue>
    </source>
</reference>
<feature type="coiled-coil region" evidence="1">
    <location>
        <begin position="118"/>
        <end position="163"/>
    </location>
</feature>
<gene>
    <name evidence="2" type="ORF">Ciccas_001666</name>
</gene>
<accession>A0ABD2QJD6</accession>
<comment type="caution">
    <text evidence="2">The sequence shown here is derived from an EMBL/GenBank/DDBJ whole genome shotgun (WGS) entry which is preliminary data.</text>
</comment>
<dbReference type="Proteomes" id="UP001626550">
    <property type="component" value="Unassembled WGS sequence"/>
</dbReference>
<feature type="coiled-coil region" evidence="1">
    <location>
        <begin position="36"/>
        <end position="77"/>
    </location>
</feature>
<keyword evidence="1" id="KW-0175">Coiled coil</keyword>
<evidence type="ECO:0000256" key="1">
    <source>
        <dbReference type="SAM" id="Coils"/>
    </source>
</evidence>
<name>A0ABD2QJD6_9PLAT</name>
<dbReference type="EMBL" id="JBJKFK010000113">
    <property type="protein sequence ID" value="KAL3319660.1"/>
    <property type="molecule type" value="Genomic_DNA"/>
</dbReference>
<proteinExistence type="predicted"/>
<organism evidence="2 3">
    <name type="scientific">Cichlidogyrus casuarinus</name>
    <dbReference type="NCBI Taxonomy" id="1844966"/>
    <lineage>
        <taxon>Eukaryota</taxon>
        <taxon>Metazoa</taxon>
        <taxon>Spiralia</taxon>
        <taxon>Lophotrochozoa</taxon>
        <taxon>Platyhelminthes</taxon>
        <taxon>Monogenea</taxon>
        <taxon>Monopisthocotylea</taxon>
        <taxon>Dactylogyridea</taxon>
        <taxon>Ancyrocephalidae</taxon>
        <taxon>Cichlidogyrus</taxon>
    </lineage>
</organism>
<dbReference type="AlphaFoldDB" id="A0ABD2QJD6"/>
<protein>
    <submittedName>
        <fullName evidence="2">Uncharacterized protein</fullName>
    </submittedName>
</protein>
<evidence type="ECO:0000313" key="3">
    <source>
        <dbReference type="Proteomes" id="UP001626550"/>
    </source>
</evidence>
<evidence type="ECO:0000313" key="2">
    <source>
        <dbReference type="EMBL" id="KAL3319660.1"/>
    </source>
</evidence>